<accession>A0A0B6F331</accession>
<reference evidence="3 4" key="1">
    <citation type="journal article" date="2015" name="Genome Announc.">
        <title>Complete Genome Sequence and Annotation of Corynebacterium singulare DSM 44357, Isolated from a Human Semen Specimen.</title>
        <authorList>
            <person name="Merten M."/>
            <person name="Brinkrolf K."/>
            <person name="Albersmeier A."/>
            <person name="Kutter Y."/>
            <person name="Ruckert C."/>
            <person name="Tauch A."/>
        </authorList>
    </citation>
    <scope>NUCLEOTIDE SEQUENCE [LARGE SCALE GENOMIC DNA]</scope>
    <source>
        <strain evidence="3">IBS B52218</strain>
    </source>
</reference>
<feature type="compositionally biased region" description="Low complexity" evidence="1">
    <location>
        <begin position="1"/>
        <end position="13"/>
    </location>
</feature>
<name>A0A0B6F331_9CORY</name>
<evidence type="ECO:0000256" key="1">
    <source>
        <dbReference type="SAM" id="MobiDB-lite"/>
    </source>
</evidence>
<sequence length="303" mass="30240">MTFPSGPSGTPSGRSGGNSGFGTPRPGFGSPAGSSGGSGHGGPPPFGSRPQSPGSYPGAPTGGSSANAQPVFGGGSTPPPGHAQSGQPQSSFHAPNQPPQQPQTPQYSAPTSPQGAGKGKGRFSGAIGALIALLVVLAIVLGVGAWLIWGRDSADAAQAGASSEQTSTAALAGTPISTHGSIDTDLTEQDAVIARTLFPDSYVSHGGSTNIADVHLAEGQRQLIAVFGFIDNRENSKAASATVTVNGSDGAELASFEVPVEEAVEMPINVANHQTLRFTFTYKDSAGNPAENTGFAVASLHAQ</sequence>
<evidence type="ECO:0000313" key="3">
    <source>
        <dbReference type="EMBL" id="AJI78451.1"/>
    </source>
</evidence>
<dbReference type="EMBL" id="CP010827">
    <property type="protein sequence ID" value="AJI78451.1"/>
    <property type="molecule type" value="Genomic_DNA"/>
</dbReference>
<dbReference type="OrthoDB" id="4427390at2"/>
<feature type="transmembrane region" description="Helical" evidence="2">
    <location>
        <begin position="127"/>
        <end position="149"/>
    </location>
</feature>
<organism evidence="3 4">
    <name type="scientific">Corynebacterium singulare</name>
    <dbReference type="NCBI Taxonomy" id="161899"/>
    <lineage>
        <taxon>Bacteria</taxon>
        <taxon>Bacillati</taxon>
        <taxon>Actinomycetota</taxon>
        <taxon>Actinomycetes</taxon>
        <taxon>Mycobacteriales</taxon>
        <taxon>Corynebacteriaceae</taxon>
        <taxon>Corynebacterium</taxon>
    </lineage>
</organism>
<dbReference type="Proteomes" id="UP000031890">
    <property type="component" value="Chromosome"/>
</dbReference>
<evidence type="ECO:0000256" key="2">
    <source>
        <dbReference type="SAM" id="Phobius"/>
    </source>
</evidence>
<gene>
    <name evidence="3" type="ORF">CSING_04550</name>
</gene>
<dbReference type="AlphaFoldDB" id="A0A0B6F331"/>
<keyword evidence="2" id="KW-0472">Membrane</keyword>
<dbReference type="STRING" id="161899.CSING_04550"/>
<feature type="compositionally biased region" description="Polar residues" evidence="1">
    <location>
        <begin position="84"/>
        <end position="93"/>
    </location>
</feature>
<keyword evidence="2" id="KW-0812">Transmembrane</keyword>
<dbReference type="RefSeq" id="WP_042530043.1">
    <property type="nucleotide sequence ID" value="NZ_CP010827.1"/>
</dbReference>
<feature type="compositionally biased region" description="Low complexity" evidence="1">
    <location>
        <begin position="103"/>
        <end position="114"/>
    </location>
</feature>
<dbReference type="HOGENOM" id="CLU_917399_0_0_11"/>
<keyword evidence="2" id="KW-1133">Transmembrane helix</keyword>
<feature type="region of interest" description="Disordered" evidence="1">
    <location>
        <begin position="1"/>
        <end position="121"/>
    </location>
</feature>
<evidence type="ECO:0000313" key="4">
    <source>
        <dbReference type="Proteomes" id="UP000031890"/>
    </source>
</evidence>
<proteinExistence type="predicted"/>
<feature type="compositionally biased region" description="Low complexity" evidence="1">
    <location>
        <begin position="24"/>
        <end position="33"/>
    </location>
</feature>
<protein>
    <submittedName>
        <fullName evidence="3">Uncharacterized protein</fullName>
    </submittedName>
</protein>
<dbReference type="KEGG" id="csx:CSING_04550"/>